<organism evidence="2 3">
    <name type="scientific">Ficus carica</name>
    <name type="common">Common fig</name>
    <dbReference type="NCBI Taxonomy" id="3494"/>
    <lineage>
        <taxon>Eukaryota</taxon>
        <taxon>Viridiplantae</taxon>
        <taxon>Streptophyta</taxon>
        <taxon>Embryophyta</taxon>
        <taxon>Tracheophyta</taxon>
        <taxon>Spermatophyta</taxon>
        <taxon>Magnoliopsida</taxon>
        <taxon>eudicotyledons</taxon>
        <taxon>Gunneridae</taxon>
        <taxon>Pentapetalae</taxon>
        <taxon>rosids</taxon>
        <taxon>fabids</taxon>
        <taxon>Rosales</taxon>
        <taxon>Moraceae</taxon>
        <taxon>Ficeae</taxon>
        <taxon>Ficus</taxon>
    </lineage>
</organism>
<sequence>MEKVGGGSRSHVPRHSNMAAHTLAKLAWSGLIIEIVFGWMLVPLFFMILCRFSIGSGSDLIKKLSLKRY</sequence>
<evidence type="ECO:0000313" key="3">
    <source>
        <dbReference type="Proteomes" id="UP001187192"/>
    </source>
</evidence>
<proteinExistence type="predicted"/>
<evidence type="ECO:0000313" key="2">
    <source>
        <dbReference type="EMBL" id="GMN32095.1"/>
    </source>
</evidence>
<keyword evidence="1" id="KW-1133">Transmembrane helix</keyword>
<name>A0AA88CUD2_FICCA</name>
<keyword evidence="3" id="KW-1185">Reference proteome</keyword>
<gene>
    <name evidence="2" type="ORF">TIFTF001_003525</name>
</gene>
<keyword evidence="1" id="KW-0472">Membrane</keyword>
<keyword evidence="1" id="KW-0812">Transmembrane</keyword>
<feature type="transmembrane region" description="Helical" evidence="1">
    <location>
        <begin position="26"/>
        <end position="54"/>
    </location>
</feature>
<protein>
    <submittedName>
        <fullName evidence="2">Uncharacterized protein</fullName>
    </submittedName>
</protein>
<evidence type="ECO:0000256" key="1">
    <source>
        <dbReference type="SAM" id="Phobius"/>
    </source>
</evidence>
<dbReference type="EMBL" id="BTGU01000003">
    <property type="protein sequence ID" value="GMN32095.1"/>
    <property type="molecule type" value="Genomic_DNA"/>
</dbReference>
<dbReference type="Proteomes" id="UP001187192">
    <property type="component" value="Unassembled WGS sequence"/>
</dbReference>
<comment type="caution">
    <text evidence="2">The sequence shown here is derived from an EMBL/GenBank/DDBJ whole genome shotgun (WGS) entry which is preliminary data.</text>
</comment>
<accession>A0AA88CUD2</accession>
<dbReference type="AlphaFoldDB" id="A0AA88CUD2"/>
<reference evidence="2" key="1">
    <citation type="submission" date="2023-07" db="EMBL/GenBank/DDBJ databases">
        <title>draft genome sequence of fig (Ficus carica).</title>
        <authorList>
            <person name="Takahashi T."/>
            <person name="Nishimura K."/>
        </authorList>
    </citation>
    <scope>NUCLEOTIDE SEQUENCE</scope>
</reference>